<evidence type="ECO:0000313" key="11">
    <source>
        <dbReference type="Proteomes" id="UP000184295"/>
    </source>
</evidence>
<feature type="transmembrane region" description="Helical" evidence="9">
    <location>
        <begin position="88"/>
        <end position="110"/>
    </location>
</feature>
<sequence>MGNLAIGVGQGAAIALATVGFTLLWKVSGVVNLSLGAYFLGGGLLSWLFDSNFDLPLLSAVSLAVTVCVLLAYLLQAKVITVLTQRPIFYNIVLTYALGLGMTGLLGIFLTSDYRSIPVALGTTYLVQDGFDLSLVTPATVSISLLVTLIIVLLSERTSFGLVVRAVSSDKVLATISGINSARVVAITSAIAAFLAAAGGALYAVSSPISSSSYDQMTLYIAASAIVGGLGSLWRGYFVTMMFVTLGSLLELLVPSGVIDVVVLAVMVVVLSVRFDFIPRVSSRGSTTR</sequence>
<evidence type="ECO:0000256" key="4">
    <source>
        <dbReference type="ARBA" id="ARBA00022692"/>
    </source>
</evidence>
<dbReference type="EMBL" id="FQUL01000001">
    <property type="protein sequence ID" value="SHE28098.1"/>
    <property type="molecule type" value="Genomic_DNA"/>
</dbReference>
<dbReference type="Pfam" id="PF02653">
    <property type="entry name" value="BPD_transp_2"/>
    <property type="match status" value="1"/>
</dbReference>
<dbReference type="PANTHER" id="PTHR11795">
    <property type="entry name" value="BRANCHED-CHAIN AMINO ACID TRANSPORT SYSTEM PERMEASE PROTEIN LIVH"/>
    <property type="match status" value="1"/>
</dbReference>
<evidence type="ECO:0000256" key="8">
    <source>
        <dbReference type="ARBA" id="ARBA00037998"/>
    </source>
</evidence>
<feature type="transmembrane region" description="Helical" evidence="9">
    <location>
        <begin position="217"/>
        <end position="237"/>
    </location>
</feature>
<name>A0A1M4S7E4_9ACTN</name>
<feature type="transmembrane region" description="Helical" evidence="9">
    <location>
        <begin position="6"/>
        <end position="25"/>
    </location>
</feature>
<keyword evidence="2" id="KW-0813">Transport</keyword>
<evidence type="ECO:0000256" key="1">
    <source>
        <dbReference type="ARBA" id="ARBA00004651"/>
    </source>
</evidence>
<evidence type="ECO:0000256" key="6">
    <source>
        <dbReference type="ARBA" id="ARBA00022989"/>
    </source>
</evidence>
<dbReference type="RefSeq" id="WP_072787747.1">
    <property type="nucleotide sequence ID" value="NZ_FQUL01000001.1"/>
</dbReference>
<keyword evidence="4 9" id="KW-0812">Transmembrane</keyword>
<dbReference type="GO" id="GO:0005886">
    <property type="term" value="C:plasma membrane"/>
    <property type="evidence" value="ECO:0007669"/>
    <property type="project" value="UniProtKB-SubCell"/>
</dbReference>
<keyword evidence="6 9" id="KW-1133">Transmembrane helix</keyword>
<dbReference type="InterPro" id="IPR052157">
    <property type="entry name" value="BCAA_transport_permease"/>
</dbReference>
<keyword evidence="11" id="KW-1185">Reference proteome</keyword>
<feature type="transmembrane region" description="Helical" evidence="9">
    <location>
        <begin position="130"/>
        <end position="155"/>
    </location>
</feature>
<keyword evidence="3" id="KW-1003">Cell membrane</keyword>
<dbReference type="InterPro" id="IPR001851">
    <property type="entry name" value="ABC_transp_permease"/>
</dbReference>
<feature type="transmembrane region" description="Helical" evidence="9">
    <location>
        <begin position="249"/>
        <end position="273"/>
    </location>
</feature>
<evidence type="ECO:0000256" key="2">
    <source>
        <dbReference type="ARBA" id="ARBA00022448"/>
    </source>
</evidence>
<evidence type="ECO:0000256" key="3">
    <source>
        <dbReference type="ARBA" id="ARBA00022475"/>
    </source>
</evidence>
<accession>A0A1M4S7E4</accession>
<keyword evidence="5" id="KW-0029">Amino-acid transport</keyword>
<dbReference type="STRING" id="1121881.SAMN02745225_00151"/>
<gene>
    <name evidence="10" type="ORF">SAMN02745225_00151</name>
</gene>
<evidence type="ECO:0000256" key="7">
    <source>
        <dbReference type="ARBA" id="ARBA00023136"/>
    </source>
</evidence>
<feature type="transmembrane region" description="Helical" evidence="9">
    <location>
        <begin position="184"/>
        <end position="205"/>
    </location>
</feature>
<dbReference type="Proteomes" id="UP000184295">
    <property type="component" value="Unassembled WGS sequence"/>
</dbReference>
<dbReference type="PANTHER" id="PTHR11795:SF445">
    <property type="entry name" value="AMINO ACID ABC TRANSPORTER PERMEASE PROTEIN"/>
    <property type="match status" value="1"/>
</dbReference>
<dbReference type="OrthoDB" id="9807115at2"/>
<dbReference type="GO" id="GO:0022857">
    <property type="term" value="F:transmembrane transporter activity"/>
    <property type="evidence" value="ECO:0007669"/>
    <property type="project" value="InterPro"/>
</dbReference>
<evidence type="ECO:0000313" key="10">
    <source>
        <dbReference type="EMBL" id="SHE28098.1"/>
    </source>
</evidence>
<comment type="similarity">
    <text evidence="8">Belongs to the binding-protein-dependent transport system permease family. LivHM subfamily.</text>
</comment>
<dbReference type="GO" id="GO:0006865">
    <property type="term" value="P:amino acid transport"/>
    <property type="evidence" value="ECO:0007669"/>
    <property type="project" value="UniProtKB-KW"/>
</dbReference>
<organism evidence="10 11">
    <name type="scientific">Ferrithrix thermotolerans DSM 19514</name>
    <dbReference type="NCBI Taxonomy" id="1121881"/>
    <lineage>
        <taxon>Bacteria</taxon>
        <taxon>Bacillati</taxon>
        <taxon>Actinomycetota</taxon>
        <taxon>Acidimicrobiia</taxon>
        <taxon>Acidimicrobiales</taxon>
        <taxon>Acidimicrobiaceae</taxon>
        <taxon>Ferrithrix</taxon>
    </lineage>
</organism>
<keyword evidence="7 9" id="KW-0472">Membrane</keyword>
<reference evidence="11" key="1">
    <citation type="submission" date="2016-11" db="EMBL/GenBank/DDBJ databases">
        <authorList>
            <person name="Varghese N."/>
            <person name="Submissions S."/>
        </authorList>
    </citation>
    <scope>NUCLEOTIDE SEQUENCE [LARGE SCALE GENOMIC DNA]</scope>
    <source>
        <strain evidence="11">DSM 19514</strain>
    </source>
</reference>
<evidence type="ECO:0000256" key="5">
    <source>
        <dbReference type="ARBA" id="ARBA00022970"/>
    </source>
</evidence>
<proteinExistence type="inferred from homology"/>
<protein>
    <submittedName>
        <fullName evidence="10">Branched-chain amino acid ABC-type transport system, permease component</fullName>
    </submittedName>
</protein>
<feature type="transmembrane region" description="Helical" evidence="9">
    <location>
        <begin position="55"/>
        <end position="76"/>
    </location>
</feature>
<feature type="transmembrane region" description="Helical" evidence="9">
    <location>
        <begin position="30"/>
        <end position="49"/>
    </location>
</feature>
<dbReference type="AlphaFoldDB" id="A0A1M4S7E4"/>
<comment type="subcellular location">
    <subcellularLocation>
        <location evidence="1">Cell membrane</location>
        <topology evidence="1">Multi-pass membrane protein</topology>
    </subcellularLocation>
</comment>
<evidence type="ECO:0000256" key="9">
    <source>
        <dbReference type="SAM" id="Phobius"/>
    </source>
</evidence>